<dbReference type="EMBL" id="RRYP01016541">
    <property type="protein sequence ID" value="TNV74953.1"/>
    <property type="molecule type" value="Genomic_DNA"/>
</dbReference>
<protein>
    <submittedName>
        <fullName evidence="1">Uncharacterized protein</fullName>
    </submittedName>
</protein>
<accession>A0A8J8NHQ8</accession>
<sequence>MRIAFQQSLWLKNLARMMKSKYNKEFMKELKVHHQIIKLNNIHFKQENKYPLKLKSKVFSGLRINIINRLKKQQFHNQLLSLHEQNLIKHIFQYMRIRAVNFRQKQMQQLVDFQKQTSHVKIDIWKIYCRPILLLAQIWLIIIVQKKCQGQF</sequence>
<organism evidence="1 2">
    <name type="scientific">Halteria grandinella</name>
    <dbReference type="NCBI Taxonomy" id="5974"/>
    <lineage>
        <taxon>Eukaryota</taxon>
        <taxon>Sar</taxon>
        <taxon>Alveolata</taxon>
        <taxon>Ciliophora</taxon>
        <taxon>Intramacronucleata</taxon>
        <taxon>Spirotrichea</taxon>
        <taxon>Stichotrichia</taxon>
        <taxon>Sporadotrichida</taxon>
        <taxon>Halteriidae</taxon>
        <taxon>Halteria</taxon>
    </lineage>
</organism>
<keyword evidence="2" id="KW-1185">Reference proteome</keyword>
<evidence type="ECO:0000313" key="2">
    <source>
        <dbReference type="Proteomes" id="UP000785679"/>
    </source>
</evidence>
<proteinExistence type="predicted"/>
<gene>
    <name evidence="1" type="ORF">FGO68_gene9582</name>
</gene>
<dbReference type="Proteomes" id="UP000785679">
    <property type="component" value="Unassembled WGS sequence"/>
</dbReference>
<name>A0A8J8NHQ8_HALGN</name>
<reference evidence="1" key="1">
    <citation type="submission" date="2019-06" db="EMBL/GenBank/DDBJ databases">
        <authorList>
            <person name="Zheng W."/>
        </authorList>
    </citation>
    <scope>NUCLEOTIDE SEQUENCE</scope>
    <source>
        <strain evidence="1">QDHG01</strain>
    </source>
</reference>
<evidence type="ECO:0000313" key="1">
    <source>
        <dbReference type="EMBL" id="TNV74953.1"/>
    </source>
</evidence>
<comment type="caution">
    <text evidence="1">The sequence shown here is derived from an EMBL/GenBank/DDBJ whole genome shotgun (WGS) entry which is preliminary data.</text>
</comment>
<dbReference type="AlphaFoldDB" id="A0A8J8NHQ8"/>